<proteinExistence type="predicted"/>
<keyword evidence="3" id="KW-1185">Reference proteome</keyword>
<gene>
    <name evidence="2" type="ORF">ETAA8_12650</name>
</gene>
<dbReference type="Gene3D" id="3.40.50.2300">
    <property type="match status" value="1"/>
</dbReference>
<dbReference type="SUPFAM" id="SSF52172">
    <property type="entry name" value="CheY-like"/>
    <property type="match status" value="1"/>
</dbReference>
<evidence type="ECO:0000313" key="3">
    <source>
        <dbReference type="Proteomes" id="UP000315017"/>
    </source>
</evidence>
<dbReference type="KEGG" id="aagg:ETAA8_12650"/>
<dbReference type="EMBL" id="CP036274">
    <property type="protein sequence ID" value="QDU26190.1"/>
    <property type="molecule type" value="Genomic_DNA"/>
</dbReference>
<feature type="region of interest" description="Disordered" evidence="1">
    <location>
        <begin position="1"/>
        <end position="20"/>
    </location>
</feature>
<dbReference type="Proteomes" id="UP000315017">
    <property type="component" value="Chromosome"/>
</dbReference>
<evidence type="ECO:0000313" key="2">
    <source>
        <dbReference type="EMBL" id="QDU26190.1"/>
    </source>
</evidence>
<dbReference type="InterPro" id="IPR011006">
    <property type="entry name" value="CheY-like_superfamily"/>
</dbReference>
<accession>A0A517Y7H6</accession>
<organism evidence="2 3">
    <name type="scientific">Anatilimnocola aggregata</name>
    <dbReference type="NCBI Taxonomy" id="2528021"/>
    <lineage>
        <taxon>Bacteria</taxon>
        <taxon>Pseudomonadati</taxon>
        <taxon>Planctomycetota</taxon>
        <taxon>Planctomycetia</taxon>
        <taxon>Pirellulales</taxon>
        <taxon>Pirellulaceae</taxon>
        <taxon>Anatilimnocola</taxon>
    </lineage>
</organism>
<feature type="compositionally biased region" description="Basic and acidic residues" evidence="1">
    <location>
        <begin position="1"/>
        <end position="12"/>
    </location>
</feature>
<name>A0A517Y7H6_9BACT</name>
<reference evidence="2 3" key="1">
    <citation type="submission" date="2019-02" db="EMBL/GenBank/DDBJ databases">
        <title>Deep-cultivation of Planctomycetes and their phenomic and genomic characterization uncovers novel biology.</title>
        <authorList>
            <person name="Wiegand S."/>
            <person name="Jogler M."/>
            <person name="Boedeker C."/>
            <person name="Pinto D."/>
            <person name="Vollmers J."/>
            <person name="Rivas-Marin E."/>
            <person name="Kohn T."/>
            <person name="Peeters S.H."/>
            <person name="Heuer A."/>
            <person name="Rast P."/>
            <person name="Oberbeckmann S."/>
            <person name="Bunk B."/>
            <person name="Jeske O."/>
            <person name="Meyerdierks A."/>
            <person name="Storesund J.E."/>
            <person name="Kallscheuer N."/>
            <person name="Luecker S."/>
            <person name="Lage O.M."/>
            <person name="Pohl T."/>
            <person name="Merkel B.J."/>
            <person name="Hornburger P."/>
            <person name="Mueller R.-W."/>
            <person name="Bruemmer F."/>
            <person name="Labrenz M."/>
            <person name="Spormann A.M."/>
            <person name="Op den Camp H."/>
            <person name="Overmann J."/>
            <person name="Amann R."/>
            <person name="Jetten M.S.M."/>
            <person name="Mascher T."/>
            <person name="Medema M.H."/>
            <person name="Devos D.P."/>
            <person name="Kaster A.-K."/>
            <person name="Ovreas L."/>
            <person name="Rohde M."/>
            <person name="Galperin M.Y."/>
            <person name="Jogler C."/>
        </authorList>
    </citation>
    <scope>NUCLEOTIDE SEQUENCE [LARGE SCALE GENOMIC DNA]</scope>
    <source>
        <strain evidence="2 3">ETA_A8</strain>
    </source>
</reference>
<protein>
    <submittedName>
        <fullName evidence="2">Uncharacterized protein</fullName>
    </submittedName>
</protein>
<evidence type="ECO:0000256" key="1">
    <source>
        <dbReference type="SAM" id="MobiDB-lite"/>
    </source>
</evidence>
<sequence>MESRVRIEENSKHRGGANNGARRCLGSDGYSMTLDFHLTQRNGVNCLSRIRQYDSLVSMIAVSGTATYEIAAVPITVRADDYLAMQALDSRILGQSVRNVLTRAQAFQSRFVAIRN</sequence>
<dbReference type="AlphaFoldDB" id="A0A517Y7H6"/>